<protein>
    <submittedName>
        <fullName evidence="2">Uncharacterized protein</fullName>
    </submittedName>
</protein>
<dbReference type="Proteomes" id="UP000499080">
    <property type="component" value="Unassembled WGS sequence"/>
</dbReference>
<sequence>MKKDEGQRCVQIREFEAEIDRCSSQIKSASSVVQMLPEDGPMDAFHRHNRTVSCPATHQMAPPIRATTGERTRQNSLVQKPQYYEKRQEGSSRKLRCGKDGDAAIMDGKAMQKW</sequence>
<keyword evidence="3" id="KW-1185">Reference proteome</keyword>
<dbReference type="EMBL" id="BGPR01005042">
    <property type="protein sequence ID" value="GBN06221.1"/>
    <property type="molecule type" value="Genomic_DNA"/>
</dbReference>
<evidence type="ECO:0000313" key="3">
    <source>
        <dbReference type="Proteomes" id="UP000499080"/>
    </source>
</evidence>
<gene>
    <name evidence="2" type="ORF">AVEN_160957_1</name>
</gene>
<dbReference type="AlphaFoldDB" id="A0A4Y2KV49"/>
<evidence type="ECO:0000313" key="2">
    <source>
        <dbReference type="EMBL" id="GBN06221.1"/>
    </source>
</evidence>
<feature type="compositionally biased region" description="Basic and acidic residues" evidence="1">
    <location>
        <begin position="83"/>
        <end position="102"/>
    </location>
</feature>
<evidence type="ECO:0000256" key="1">
    <source>
        <dbReference type="SAM" id="MobiDB-lite"/>
    </source>
</evidence>
<organism evidence="2 3">
    <name type="scientific">Araneus ventricosus</name>
    <name type="common">Orbweaver spider</name>
    <name type="synonym">Epeira ventricosa</name>
    <dbReference type="NCBI Taxonomy" id="182803"/>
    <lineage>
        <taxon>Eukaryota</taxon>
        <taxon>Metazoa</taxon>
        <taxon>Ecdysozoa</taxon>
        <taxon>Arthropoda</taxon>
        <taxon>Chelicerata</taxon>
        <taxon>Arachnida</taxon>
        <taxon>Araneae</taxon>
        <taxon>Araneomorphae</taxon>
        <taxon>Entelegynae</taxon>
        <taxon>Araneoidea</taxon>
        <taxon>Araneidae</taxon>
        <taxon>Araneus</taxon>
    </lineage>
</organism>
<reference evidence="2 3" key="1">
    <citation type="journal article" date="2019" name="Sci. Rep.">
        <title>Orb-weaving spider Araneus ventricosus genome elucidates the spidroin gene catalogue.</title>
        <authorList>
            <person name="Kono N."/>
            <person name="Nakamura H."/>
            <person name="Ohtoshi R."/>
            <person name="Moran D.A.P."/>
            <person name="Shinohara A."/>
            <person name="Yoshida Y."/>
            <person name="Fujiwara M."/>
            <person name="Mori M."/>
            <person name="Tomita M."/>
            <person name="Arakawa K."/>
        </authorList>
    </citation>
    <scope>NUCLEOTIDE SEQUENCE [LARGE SCALE GENOMIC DNA]</scope>
</reference>
<accession>A0A4Y2KV49</accession>
<proteinExistence type="predicted"/>
<name>A0A4Y2KV49_ARAVE</name>
<comment type="caution">
    <text evidence="2">The sequence shown here is derived from an EMBL/GenBank/DDBJ whole genome shotgun (WGS) entry which is preliminary data.</text>
</comment>
<feature type="region of interest" description="Disordered" evidence="1">
    <location>
        <begin position="56"/>
        <end position="114"/>
    </location>
</feature>